<organism evidence="1 2">
    <name type="scientific">Candidatus Magasanikbacteria bacterium CG10_big_fil_rev_8_21_14_0_10_42_10</name>
    <dbReference type="NCBI Taxonomy" id="1974649"/>
    <lineage>
        <taxon>Bacteria</taxon>
        <taxon>Candidatus Magasanikiibacteriota</taxon>
    </lineage>
</organism>
<name>A0A2H0TV18_9BACT</name>
<dbReference type="Proteomes" id="UP000231530">
    <property type="component" value="Unassembled WGS sequence"/>
</dbReference>
<protein>
    <submittedName>
        <fullName evidence="1">Uncharacterized protein</fullName>
    </submittedName>
</protein>
<dbReference type="EMBL" id="PFBY01000047">
    <property type="protein sequence ID" value="PIR75994.1"/>
    <property type="molecule type" value="Genomic_DNA"/>
</dbReference>
<gene>
    <name evidence="1" type="ORF">COU32_04460</name>
</gene>
<sequence>MTFLLSVCYKFHQKTEHVAAYYGGTTVRITTTFVVLAPFDQDIIDPYGAPNTIMNKLRGGNIQPETIVSALHPDCITTTSSMWDAFSMYMDYSQGGEVPNLGHPNDAWTEIVQLLDGMTKFIIMPPPVIDRILSIVQGLAEDANWPIHPGFMAVFTLGSTGKKKGEIQIINPFVDDDHGITVV</sequence>
<comment type="caution">
    <text evidence="1">The sequence shown here is derived from an EMBL/GenBank/DDBJ whole genome shotgun (WGS) entry which is preliminary data.</text>
</comment>
<proteinExistence type="predicted"/>
<accession>A0A2H0TV18</accession>
<evidence type="ECO:0000313" key="2">
    <source>
        <dbReference type="Proteomes" id="UP000231530"/>
    </source>
</evidence>
<evidence type="ECO:0000313" key="1">
    <source>
        <dbReference type="EMBL" id="PIR75994.1"/>
    </source>
</evidence>
<reference evidence="2" key="1">
    <citation type="submission" date="2017-09" db="EMBL/GenBank/DDBJ databases">
        <title>Depth-based differentiation of microbial function through sediment-hosted aquifers and enrichment of novel symbionts in the deep terrestrial subsurface.</title>
        <authorList>
            <person name="Probst A.J."/>
            <person name="Ladd B."/>
            <person name="Jarett J.K."/>
            <person name="Geller-Mcgrath D.E."/>
            <person name="Sieber C.M.K."/>
            <person name="Emerson J.B."/>
            <person name="Anantharaman K."/>
            <person name="Thomas B.C."/>
            <person name="Malmstrom R."/>
            <person name="Stieglmeier M."/>
            <person name="Klingl A."/>
            <person name="Woyke T."/>
            <person name="Ryan C.M."/>
            <person name="Banfield J.F."/>
        </authorList>
    </citation>
    <scope>NUCLEOTIDE SEQUENCE [LARGE SCALE GENOMIC DNA]</scope>
</reference>
<dbReference type="AlphaFoldDB" id="A0A2H0TV18"/>